<evidence type="ECO:0000259" key="3">
    <source>
        <dbReference type="Pfam" id="PF16344"/>
    </source>
</evidence>
<feature type="transmembrane region" description="Helical" evidence="1">
    <location>
        <begin position="70"/>
        <end position="91"/>
    </location>
</feature>
<dbReference type="RefSeq" id="WP_121197523.1">
    <property type="nucleotide sequence ID" value="NZ_RBKU01000001.1"/>
</dbReference>
<dbReference type="InterPro" id="IPR006860">
    <property type="entry name" value="FecR"/>
</dbReference>
<organism evidence="4 5">
    <name type="scientific">Mucilaginibacter gracilis</name>
    <dbReference type="NCBI Taxonomy" id="423350"/>
    <lineage>
        <taxon>Bacteria</taxon>
        <taxon>Pseudomonadati</taxon>
        <taxon>Bacteroidota</taxon>
        <taxon>Sphingobacteriia</taxon>
        <taxon>Sphingobacteriales</taxon>
        <taxon>Sphingobacteriaceae</taxon>
        <taxon>Mucilaginibacter</taxon>
    </lineage>
</organism>
<comment type="caution">
    <text evidence="4">The sequence shown here is derived from an EMBL/GenBank/DDBJ whole genome shotgun (WGS) entry which is preliminary data.</text>
</comment>
<feature type="domain" description="FecR protein" evidence="2">
    <location>
        <begin position="165"/>
        <end position="260"/>
    </location>
</feature>
<dbReference type="PANTHER" id="PTHR30273">
    <property type="entry name" value="PERIPLASMIC SIGNAL SENSOR AND SIGMA FACTOR ACTIVATOR FECR-RELATED"/>
    <property type="match status" value="1"/>
</dbReference>
<accession>A0A495IYS4</accession>
<keyword evidence="1" id="KW-0812">Transmembrane</keyword>
<dbReference type="Gene3D" id="2.60.120.1440">
    <property type="match status" value="1"/>
</dbReference>
<dbReference type="InterPro" id="IPR032508">
    <property type="entry name" value="FecR_C"/>
</dbReference>
<dbReference type="PANTHER" id="PTHR30273:SF2">
    <property type="entry name" value="PROTEIN FECR"/>
    <property type="match status" value="1"/>
</dbReference>
<dbReference type="OrthoDB" id="1099963at2"/>
<sequence>MDKHVLQNLLLKHKAGECSEEEIAILENWYLQWKPNEELQVPHTAIQKSVDDVWNRIERDSISYNAVKQMWTRIAAAAAILILFGTGIHFYRAKSKVLTPTEISAIMPGGNKAILTLSNGAKVYLADEPSGKTIKQTGVTIIKSTDGEVSYKADATNNDAVAYNTINTPNGGQFQIILPDGSHVWLNAASSIRYPTVFNGSERKVEVTGEVYFEVAKNAQKPFKVKINQGAEVTVLGTHFNINAYTNEPVMQTTLVEGAIRITAGNLSDKLLPGQQANVGHLPSGSVYLNKVEGADIEQVMAWKNNLFSFQDLPFDKAMRQLSRWYDVEVVYQDGVPDTRFGGEMGRDVNFSKVLFFLSKLNIHYRMEQGKRLVITK</sequence>
<evidence type="ECO:0000259" key="2">
    <source>
        <dbReference type="Pfam" id="PF04773"/>
    </source>
</evidence>
<dbReference type="EMBL" id="RBKU01000001">
    <property type="protein sequence ID" value="RKR81860.1"/>
    <property type="molecule type" value="Genomic_DNA"/>
</dbReference>
<dbReference type="InterPro" id="IPR012373">
    <property type="entry name" value="Ferrdict_sens_TM"/>
</dbReference>
<evidence type="ECO:0000256" key="1">
    <source>
        <dbReference type="SAM" id="Phobius"/>
    </source>
</evidence>
<name>A0A495IYS4_9SPHI</name>
<gene>
    <name evidence="4" type="ORF">BDD43_2021</name>
</gene>
<dbReference type="Pfam" id="PF04773">
    <property type="entry name" value="FecR"/>
    <property type="match status" value="1"/>
</dbReference>
<reference evidence="4 5" key="1">
    <citation type="submission" date="2018-10" db="EMBL/GenBank/DDBJ databases">
        <title>Genomic Encyclopedia of Archaeal and Bacterial Type Strains, Phase II (KMG-II): from individual species to whole genera.</title>
        <authorList>
            <person name="Goeker M."/>
        </authorList>
    </citation>
    <scope>NUCLEOTIDE SEQUENCE [LARGE SCALE GENOMIC DNA]</scope>
    <source>
        <strain evidence="4 5">DSM 18602</strain>
    </source>
</reference>
<feature type="domain" description="Protein FecR C-terminal" evidence="3">
    <location>
        <begin position="308"/>
        <end position="374"/>
    </location>
</feature>
<proteinExistence type="predicted"/>
<keyword evidence="5" id="KW-1185">Reference proteome</keyword>
<dbReference type="Proteomes" id="UP000268007">
    <property type="component" value="Unassembled WGS sequence"/>
</dbReference>
<dbReference type="AlphaFoldDB" id="A0A495IYS4"/>
<protein>
    <submittedName>
        <fullName evidence="4">FecR family protein</fullName>
    </submittedName>
</protein>
<dbReference type="GO" id="GO:0016989">
    <property type="term" value="F:sigma factor antagonist activity"/>
    <property type="evidence" value="ECO:0007669"/>
    <property type="project" value="TreeGrafter"/>
</dbReference>
<dbReference type="PIRSF" id="PIRSF018266">
    <property type="entry name" value="FecR"/>
    <property type="match status" value="1"/>
</dbReference>
<dbReference type="Pfam" id="PF16344">
    <property type="entry name" value="FecR_C"/>
    <property type="match status" value="1"/>
</dbReference>
<evidence type="ECO:0000313" key="4">
    <source>
        <dbReference type="EMBL" id="RKR81860.1"/>
    </source>
</evidence>
<keyword evidence="1" id="KW-0472">Membrane</keyword>
<keyword evidence="1" id="KW-1133">Transmembrane helix</keyword>
<dbReference type="Gene3D" id="3.55.50.30">
    <property type="match status" value="1"/>
</dbReference>
<evidence type="ECO:0000313" key="5">
    <source>
        <dbReference type="Proteomes" id="UP000268007"/>
    </source>
</evidence>